<dbReference type="SUPFAM" id="SSF141562">
    <property type="entry name" value="At5g01610-like"/>
    <property type="match status" value="1"/>
</dbReference>
<evidence type="ECO:0000313" key="2">
    <source>
        <dbReference type="EMBL" id="KAE9452429.1"/>
    </source>
</evidence>
<dbReference type="AlphaFoldDB" id="A0A6A4LAU4"/>
<feature type="transmembrane region" description="Helical" evidence="1">
    <location>
        <begin position="95"/>
        <end position="118"/>
    </location>
</feature>
<organism evidence="2 3">
    <name type="scientific">Rhododendron williamsianum</name>
    <dbReference type="NCBI Taxonomy" id="262921"/>
    <lineage>
        <taxon>Eukaryota</taxon>
        <taxon>Viridiplantae</taxon>
        <taxon>Streptophyta</taxon>
        <taxon>Embryophyta</taxon>
        <taxon>Tracheophyta</taxon>
        <taxon>Spermatophyta</taxon>
        <taxon>Magnoliopsida</taxon>
        <taxon>eudicotyledons</taxon>
        <taxon>Gunneridae</taxon>
        <taxon>Pentapetalae</taxon>
        <taxon>asterids</taxon>
        <taxon>Ericales</taxon>
        <taxon>Ericaceae</taxon>
        <taxon>Ericoideae</taxon>
        <taxon>Rhodoreae</taxon>
        <taxon>Rhododendron</taxon>
    </lineage>
</organism>
<name>A0A6A4LAU4_9ERIC</name>
<proteinExistence type="predicted"/>
<comment type="caution">
    <text evidence="2">The sequence shown here is derived from an EMBL/GenBank/DDBJ whole genome shotgun (WGS) entry which is preliminary data.</text>
</comment>
<reference evidence="2 3" key="1">
    <citation type="journal article" date="2019" name="Genome Biol. Evol.">
        <title>The Rhododendron genome and chromosomal organization provide insight into shared whole-genome duplications across the heath family (Ericaceae).</title>
        <authorList>
            <person name="Soza V.L."/>
            <person name="Lindsley D."/>
            <person name="Waalkes A."/>
            <person name="Ramage E."/>
            <person name="Patwardhan R.P."/>
            <person name="Burton J.N."/>
            <person name="Adey A."/>
            <person name="Kumar A."/>
            <person name="Qiu R."/>
            <person name="Shendure J."/>
            <person name="Hall B."/>
        </authorList>
    </citation>
    <scope>NUCLEOTIDE SEQUENCE [LARGE SCALE GENOMIC DNA]</scope>
    <source>
        <strain evidence="2">RSF 1966-606</strain>
    </source>
</reference>
<sequence length="281" mass="32583">MENPIPSPDTYDLVVWRPQRDHLWHSNSHRSSPIFRRRLLNEGFVEDEYQTVERDDIHMHVMGFGELLTTREDMGSFGVAALREWEKLLFPSFSLLFSFLQFSKLILILILMVMELFVSQPNNQNEKMRNRKSLELIESHKANAEIFYGHAACKERCNKMLEEFSLPKGLMPLDQIEEMGFDRATGFNWMKQKVKKQHKFQAIGQTVILDVVVTSFIEERRMRKVMGVKGKDMFITVTVCDIFIEDPASGKISFKIPAGIARSFPVSAFELEEKKGDSLIN</sequence>
<dbReference type="InterPro" id="IPR036758">
    <property type="entry name" value="At5g01610-like"/>
</dbReference>
<gene>
    <name evidence="2" type="ORF">C3L33_15674</name>
</gene>
<dbReference type="EMBL" id="QEFC01002410">
    <property type="protein sequence ID" value="KAE9452429.1"/>
    <property type="molecule type" value="Genomic_DNA"/>
</dbReference>
<keyword evidence="1" id="KW-0812">Transmembrane</keyword>
<evidence type="ECO:0000313" key="3">
    <source>
        <dbReference type="Proteomes" id="UP000428333"/>
    </source>
</evidence>
<protein>
    <submittedName>
        <fullName evidence="2">Uncharacterized protein</fullName>
    </submittedName>
</protein>
<dbReference type="PANTHER" id="PTHR31676">
    <property type="entry name" value="T31J12.3 PROTEIN-RELATED"/>
    <property type="match status" value="1"/>
</dbReference>
<dbReference type="Pfam" id="PF04398">
    <property type="entry name" value="DUF538"/>
    <property type="match status" value="1"/>
</dbReference>
<dbReference type="OrthoDB" id="1885001at2759"/>
<dbReference type="Gene3D" id="2.30.240.10">
    <property type="entry name" value="At5g01610-like"/>
    <property type="match status" value="1"/>
</dbReference>
<dbReference type="Proteomes" id="UP000428333">
    <property type="component" value="Linkage Group LG09"/>
</dbReference>
<keyword evidence="3" id="KW-1185">Reference proteome</keyword>
<keyword evidence="1" id="KW-0472">Membrane</keyword>
<keyword evidence="1" id="KW-1133">Transmembrane helix</keyword>
<dbReference type="PANTHER" id="PTHR31676:SF7">
    <property type="entry name" value="DUF538 DOMAIN-CONTAINING PROTEIN"/>
    <property type="match status" value="1"/>
</dbReference>
<feature type="non-terminal residue" evidence="2">
    <location>
        <position position="1"/>
    </location>
</feature>
<accession>A0A6A4LAU4</accession>
<evidence type="ECO:0000256" key="1">
    <source>
        <dbReference type="SAM" id="Phobius"/>
    </source>
</evidence>
<dbReference type="InterPro" id="IPR007493">
    <property type="entry name" value="DUF538"/>
</dbReference>